<dbReference type="PANTHER" id="PTHR30126">
    <property type="entry name" value="HTH-TYPE TRANSCRIPTIONAL REGULATOR"/>
    <property type="match status" value="1"/>
</dbReference>
<dbReference type="RefSeq" id="WP_376732296.1">
    <property type="nucleotide sequence ID" value="NZ_JAYMRP010000008.1"/>
</dbReference>
<dbReference type="SUPFAM" id="SSF53850">
    <property type="entry name" value="Periplasmic binding protein-like II"/>
    <property type="match status" value="1"/>
</dbReference>
<evidence type="ECO:0000259" key="6">
    <source>
        <dbReference type="PROSITE" id="PS50931"/>
    </source>
</evidence>
<keyword evidence="3" id="KW-0238">DNA-binding</keyword>
<dbReference type="SUPFAM" id="SSF46785">
    <property type="entry name" value="Winged helix' DNA-binding domain"/>
    <property type="match status" value="2"/>
</dbReference>
<evidence type="ECO:0000256" key="2">
    <source>
        <dbReference type="ARBA" id="ARBA00023015"/>
    </source>
</evidence>
<accession>A0ABV5E9C9</accession>
<keyword evidence="4" id="KW-0804">Transcription</keyword>
<evidence type="ECO:0000256" key="4">
    <source>
        <dbReference type="ARBA" id="ARBA00023163"/>
    </source>
</evidence>
<keyword evidence="2" id="KW-0805">Transcription regulation</keyword>
<dbReference type="Pfam" id="PF03466">
    <property type="entry name" value="LysR_substrate"/>
    <property type="match status" value="1"/>
</dbReference>
<evidence type="ECO:0000256" key="1">
    <source>
        <dbReference type="ARBA" id="ARBA00009437"/>
    </source>
</evidence>
<comment type="similarity">
    <text evidence="1">Belongs to the LysR transcriptional regulatory family.</text>
</comment>
<name>A0ABV5E9C9_9ACTN</name>
<feature type="region of interest" description="Disordered" evidence="5">
    <location>
        <begin position="350"/>
        <end position="371"/>
    </location>
</feature>
<dbReference type="PROSITE" id="PS50931">
    <property type="entry name" value="HTH_LYSR"/>
    <property type="match status" value="1"/>
</dbReference>
<dbReference type="Gene3D" id="1.10.10.10">
    <property type="entry name" value="Winged helix-like DNA-binding domain superfamily/Winged helix DNA-binding domain"/>
    <property type="match status" value="2"/>
</dbReference>
<feature type="domain" description="HTH lysR-type" evidence="6">
    <location>
        <begin position="373"/>
        <end position="430"/>
    </location>
</feature>
<protein>
    <submittedName>
        <fullName evidence="7">LysR family transcriptional regulator</fullName>
    </submittedName>
</protein>
<evidence type="ECO:0000256" key="5">
    <source>
        <dbReference type="SAM" id="MobiDB-lite"/>
    </source>
</evidence>
<dbReference type="Pfam" id="PF00126">
    <property type="entry name" value="HTH_1"/>
    <property type="match status" value="2"/>
</dbReference>
<dbReference type="PRINTS" id="PR00039">
    <property type="entry name" value="HTHLYSR"/>
</dbReference>
<evidence type="ECO:0000313" key="8">
    <source>
        <dbReference type="Proteomes" id="UP001585080"/>
    </source>
</evidence>
<evidence type="ECO:0000256" key="3">
    <source>
        <dbReference type="ARBA" id="ARBA00023125"/>
    </source>
</evidence>
<organism evidence="7 8">
    <name type="scientific">Streptomyces broussonetiae</name>
    <dbReference type="NCBI Taxonomy" id="2686304"/>
    <lineage>
        <taxon>Bacteria</taxon>
        <taxon>Bacillati</taxon>
        <taxon>Actinomycetota</taxon>
        <taxon>Actinomycetes</taxon>
        <taxon>Kitasatosporales</taxon>
        <taxon>Streptomycetaceae</taxon>
        <taxon>Streptomyces</taxon>
    </lineage>
</organism>
<dbReference type="Gene3D" id="3.40.190.10">
    <property type="entry name" value="Periplasmic binding protein-like II"/>
    <property type="match status" value="2"/>
</dbReference>
<comment type="caution">
    <text evidence="7">The sequence shown here is derived from an EMBL/GenBank/DDBJ whole genome shotgun (WGS) entry which is preliminary data.</text>
</comment>
<dbReference type="PANTHER" id="PTHR30126:SF94">
    <property type="entry name" value="LYSR FAMILY TRANSCRIPTIONAL REGULATOR"/>
    <property type="match status" value="1"/>
</dbReference>
<gene>
    <name evidence="7" type="ORF">VSS16_12015</name>
</gene>
<evidence type="ECO:0000313" key="7">
    <source>
        <dbReference type="EMBL" id="MFB8773450.1"/>
    </source>
</evidence>
<dbReference type="InterPro" id="IPR000847">
    <property type="entry name" value="LysR_HTH_N"/>
</dbReference>
<dbReference type="InterPro" id="IPR036388">
    <property type="entry name" value="WH-like_DNA-bd_sf"/>
</dbReference>
<keyword evidence="8" id="KW-1185">Reference proteome</keyword>
<dbReference type="InterPro" id="IPR036390">
    <property type="entry name" value="WH_DNA-bd_sf"/>
</dbReference>
<dbReference type="EMBL" id="JAYMRP010000008">
    <property type="protein sequence ID" value="MFB8773450.1"/>
    <property type="molecule type" value="Genomic_DNA"/>
</dbReference>
<reference evidence="7 8" key="1">
    <citation type="submission" date="2024-01" db="EMBL/GenBank/DDBJ databases">
        <title>Genome mining of biosynthetic gene clusters to explore secondary metabolites of Streptomyces sp.</title>
        <authorList>
            <person name="Baig A."/>
            <person name="Ajitkumar Shintre N."/>
            <person name="Kumar H."/>
            <person name="Anbarasu A."/>
            <person name="Ramaiah S."/>
        </authorList>
    </citation>
    <scope>NUCLEOTIDE SEQUENCE [LARGE SCALE GENOMIC DNA]</scope>
    <source>
        <strain evidence="7 8">A57</strain>
    </source>
</reference>
<dbReference type="Proteomes" id="UP001585080">
    <property type="component" value="Unassembled WGS sequence"/>
</dbReference>
<sequence length="478" mass="52089">MYIESELRAELRAELNSIAGRDECRTEVLAPFSRAELALLDAVGQCGDLAEVARRTGTRHGSVERRLDRLDRAVGTPLTLRGGHTARLSTAGSRMLAAGRRFFHQIDLAARTHIFGHGSEAVDAPEVLSIATTEPLPDQVVEDAAATLGLLLSVRHHSPHQAVAELAGYQVDAACTWSLGPPREPVERATRGHHILDDPLWVILPRDHPLAGHDQVSLGDLREENWVSETGPGAEVLVARVFQAAGLPAPARLQVTGASVARGILRRGDAMGLGSPTHPAVLAPSLVRRSLVERPRRTTSLLVDPTIVPRSLAARLAALIADSHLRRFAERHRDLLHESWWARWYAEQSGRRPGTTAPGAERSPGVPPGARKLDVEDLHLLRAVARHGSINRAAAVLSISQSALTRRIHRLEQDLGARLLLRSPRGTSLTGPARRFLRQLDRSEGEFQDAALTCRSVDRAAVPYRPVRRTRQPAPSAT</sequence>
<proteinExistence type="inferred from homology"/>
<dbReference type="InterPro" id="IPR005119">
    <property type="entry name" value="LysR_subst-bd"/>
</dbReference>